<dbReference type="PROSITE" id="PS51257">
    <property type="entry name" value="PROKAR_LIPOPROTEIN"/>
    <property type="match status" value="1"/>
</dbReference>
<gene>
    <name evidence="2" type="ORF">HLV38_06020</name>
</gene>
<accession>A0A6M8IXY7</accession>
<dbReference type="KEGG" id="bwa:HLV38_06020"/>
<keyword evidence="1" id="KW-0732">Signal</keyword>
<dbReference type="AlphaFoldDB" id="A0A6M8IXY7"/>
<evidence type="ECO:0000256" key="1">
    <source>
        <dbReference type="SAM" id="SignalP"/>
    </source>
</evidence>
<sequence length="171" mass="18047">MNRSMIKVAGALCSALMVGVLATGCTLSGPEAASTPEQRAQKDNRAYMSQLNDALSGMRDGLGAFTQAVSRNDVVSMRTQADRALASIDKVSSLEAPEALTEVHSTYVSGLEKLKGALSDYVTLYTDMKAAIDQGTFDANAFAAKVGEVQSAYDEGMELLKKADEQAAALQ</sequence>
<feature type="signal peptide" evidence="1">
    <location>
        <begin position="1"/>
        <end position="22"/>
    </location>
</feature>
<feature type="chain" id="PRO_5038731880" evidence="1">
    <location>
        <begin position="23"/>
        <end position="171"/>
    </location>
</feature>
<evidence type="ECO:0000313" key="3">
    <source>
        <dbReference type="Proteomes" id="UP000503297"/>
    </source>
</evidence>
<evidence type="ECO:0000313" key="2">
    <source>
        <dbReference type="EMBL" id="QKF07715.1"/>
    </source>
</evidence>
<reference evidence="3" key="1">
    <citation type="submission" date="2020-05" db="EMBL/GenBank/DDBJ databases">
        <title>Novel species in genus Nocardioides.</title>
        <authorList>
            <person name="Zhang G."/>
        </authorList>
    </citation>
    <scope>NUCLEOTIDE SEQUENCE [LARGE SCALE GENOMIC DNA]</scope>
    <source>
        <strain evidence="3">zg-1050</strain>
    </source>
</reference>
<dbReference type="EMBL" id="CP053716">
    <property type="protein sequence ID" value="QKF07715.1"/>
    <property type="molecule type" value="Genomic_DNA"/>
</dbReference>
<name>A0A6M8IXY7_9ACTN</name>
<protein>
    <submittedName>
        <fullName evidence="2">Uncharacterized protein</fullName>
    </submittedName>
</protein>
<dbReference type="RefSeq" id="WP_173165092.1">
    <property type="nucleotide sequence ID" value="NZ_CP053716.1"/>
</dbReference>
<organism evidence="2 3">
    <name type="scientific">Berryella wangjianweii</name>
    <dbReference type="NCBI Taxonomy" id="2734634"/>
    <lineage>
        <taxon>Bacteria</taxon>
        <taxon>Bacillati</taxon>
        <taxon>Actinomycetota</taxon>
        <taxon>Coriobacteriia</taxon>
        <taxon>Eggerthellales</taxon>
        <taxon>Eggerthellaceae</taxon>
        <taxon>Berryella</taxon>
    </lineage>
</organism>
<proteinExistence type="predicted"/>
<dbReference type="Proteomes" id="UP000503297">
    <property type="component" value="Chromosome"/>
</dbReference>
<keyword evidence="3" id="KW-1185">Reference proteome</keyword>